<keyword evidence="3" id="KW-1185">Reference proteome</keyword>
<dbReference type="Proteomes" id="UP000011885">
    <property type="component" value="Unassembled WGS sequence"/>
</dbReference>
<accession>M5TV62</accession>
<protein>
    <submittedName>
        <fullName evidence="2">Uncharacterized protein</fullName>
    </submittedName>
</protein>
<proteinExistence type="predicted"/>
<evidence type="ECO:0000256" key="1">
    <source>
        <dbReference type="SAM" id="MobiDB-lite"/>
    </source>
</evidence>
<reference evidence="2 3" key="1">
    <citation type="journal article" date="2013" name="Mar. Genomics">
        <title>Expression of sulfatases in Rhodopirellula baltica and the diversity of sulfatases in the genus Rhodopirellula.</title>
        <authorList>
            <person name="Wegner C.E."/>
            <person name="Richter-Heitmann T."/>
            <person name="Klindworth A."/>
            <person name="Klockow C."/>
            <person name="Richter M."/>
            <person name="Achstetter T."/>
            <person name="Glockner F.O."/>
            <person name="Harder J."/>
        </authorList>
    </citation>
    <scope>NUCLEOTIDE SEQUENCE [LARGE SCALE GENOMIC DNA]</scope>
    <source>
        <strain evidence="2 3">SM41</strain>
    </source>
</reference>
<gene>
    <name evidence="2" type="ORF">RSSM_05500</name>
</gene>
<evidence type="ECO:0000313" key="3">
    <source>
        <dbReference type="Proteomes" id="UP000011885"/>
    </source>
</evidence>
<organism evidence="2 3">
    <name type="scientific">Rhodopirellula sallentina SM41</name>
    <dbReference type="NCBI Taxonomy" id="1263870"/>
    <lineage>
        <taxon>Bacteria</taxon>
        <taxon>Pseudomonadati</taxon>
        <taxon>Planctomycetota</taxon>
        <taxon>Planctomycetia</taxon>
        <taxon>Pirellulales</taxon>
        <taxon>Pirellulaceae</taxon>
        <taxon>Rhodopirellula</taxon>
    </lineage>
</organism>
<comment type="caution">
    <text evidence="2">The sequence shown here is derived from an EMBL/GenBank/DDBJ whole genome shotgun (WGS) entry which is preliminary data.</text>
</comment>
<feature type="non-terminal residue" evidence="2">
    <location>
        <position position="53"/>
    </location>
</feature>
<dbReference type="EMBL" id="ANOH01000385">
    <property type="protein sequence ID" value="EMI53060.1"/>
    <property type="molecule type" value="Genomic_DNA"/>
</dbReference>
<dbReference type="AlphaFoldDB" id="M5TV62"/>
<name>M5TV62_9BACT</name>
<evidence type="ECO:0000313" key="2">
    <source>
        <dbReference type="EMBL" id="EMI53060.1"/>
    </source>
</evidence>
<feature type="region of interest" description="Disordered" evidence="1">
    <location>
        <begin position="22"/>
        <end position="53"/>
    </location>
</feature>
<sequence length="53" mass="5688">MSAVLNQYNVASIDQLSIFPSTLSAAGPNTEADPQPQQPVVAKTGISRYQARR</sequence>